<evidence type="ECO:0000313" key="1">
    <source>
        <dbReference type="EMBL" id="JAD42476.1"/>
    </source>
</evidence>
<sequence length="15" mass="1729">MDNILQSVFLVFTSD</sequence>
<name>A0A0A8ZUK2_ARUDO</name>
<reference evidence="1" key="2">
    <citation type="journal article" date="2015" name="Data Brief">
        <title>Shoot transcriptome of the giant reed, Arundo donax.</title>
        <authorList>
            <person name="Barrero R.A."/>
            <person name="Guerrero F.D."/>
            <person name="Moolhuijzen P."/>
            <person name="Goolsby J.A."/>
            <person name="Tidwell J."/>
            <person name="Bellgard S.E."/>
            <person name="Bellgard M.I."/>
        </authorList>
    </citation>
    <scope>NUCLEOTIDE SEQUENCE</scope>
    <source>
        <tissue evidence="1">Shoot tissue taken approximately 20 cm above the soil surface</tissue>
    </source>
</reference>
<organism evidence="1">
    <name type="scientific">Arundo donax</name>
    <name type="common">Giant reed</name>
    <name type="synonym">Donax arundinaceus</name>
    <dbReference type="NCBI Taxonomy" id="35708"/>
    <lineage>
        <taxon>Eukaryota</taxon>
        <taxon>Viridiplantae</taxon>
        <taxon>Streptophyta</taxon>
        <taxon>Embryophyta</taxon>
        <taxon>Tracheophyta</taxon>
        <taxon>Spermatophyta</taxon>
        <taxon>Magnoliopsida</taxon>
        <taxon>Liliopsida</taxon>
        <taxon>Poales</taxon>
        <taxon>Poaceae</taxon>
        <taxon>PACMAD clade</taxon>
        <taxon>Arundinoideae</taxon>
        <taxon>Arundineae</taxon>
        <taxon>Arundo</taxon>
    </lineage>
</organism>
<reference evidence="1" key="1">
    <citation type="submission" date="2014-09" db="EMBL/GenBank/DDBJ databases">
        <authorList>
            <person name="Magalhaes I.L.F."/>
            <person name="Oliveira U."/>
            <person name="Santos F.R."/>
            <person name="Vidigal T.H.D.A."/>
            <person name="Brescovit A.D."/>
            <person name="Santos A.J."/>
        </authorList>
    </citation>
    <scope>NUCLEOTIDE SEQUENCE</scope>
    <source>
        <tissue evidence="1">Shoot tissue taken approximately 20 cm above the soil surface</tissue>
    </source>
</reference>
<protein>
    <submittedName>
        <fullName evidence="1">Uncharacterized protein</fullName>
    </submittedName>
</protein>
<dbReference type="EMBL" id="GBRH01255419">
    <property type="protein sequence ID" value="JAD42476.1"/>
    <property type="molecule type" value="Transcribed_RNA"/>
</dbReference>
<accession>A0A0A8ZUK2</accession>
<proteinExistence type="predicted"/>